<dbReference type="GO" id="GO:0005886">
    <property type="term" value="C:plasma membrane"/>
    <property type="evidence" value="ECO:0007669"/>
    <property type="project" value="TreeGrafter"/>
</dbReference>
<keyword evidence="3" id="KW-0285">Flavoprotein</keyword>
<dbReference type="InterPro" id="IPR037069">
    <property type="entry name" value="AcylCoA_DH/ox_N_sf"/>
</dbReference>
<keyword evidence="10" id="KW-1185">Reference proteome</keyword>
<dbReference type="EMBL" id="VLTJ01000015">
    <property type="protein sequence ID" value="TSH96509.1"/>
    <property type="molecule type" value="Genomic_DNA"/>
</dbReference>
<gene>
    <name evidence="9" type="ORF">FOZ76_08925</name>
</gene>
<dbReference type="Proteomes" id="UP000318405">
    <property type="component" value="Unassembled WGS sequence"/>
</dbReference>
<feature type="domain" description="Acyl-CoA dehydrogenase/oxidase C-terminal" evidence="6">
    <location>
        <begin position="231"/>
        <end position="395"/>
    </location>
</feature>
<name>A0A556AU95_9BURK</name>
<dbReference type="InterPro" id="IPR006091">
    <property type="entry name" value="Acyl-CoA_Oxase/DH_mid-dom"/>
</dbReference>
<evidence type="ECO:0000256" key="3">
    <source>
        <dbReference type="ARBA" id="ARBA00022630"/>
    </source>
</evidence>
<evidence type="ECO:0000256" key="1">
    <source>
        <dbReference type="ARBA" id="ARBA00001974"/>
    </source>
</evidence>
<dbReference type="FunFam" id="2.40.110.10:FF:000011">
    <property type="entry name" value="Acyl-CoA dehydrogenase FadE34"/>
    <property type="match status" value="1"/>
</dbReference>
<dbReference type="Gene3D" id="2.40.110.10">
    <property type="entry name" value="Butyryl-CoA Dehydrogenase, subunit A, domain 2"/>
    <property type="match status" value="1"/>
</dbReference>
<comment type="caution">
    <text evidence="9">The sequence shown here is derived from an EMBL/GenBank/DDBJ whole genome shotgun (WGS) entry which is preliminary data.</text>
</comment>
<dbReference type="Pfam" id="PF02771">
    <property type="entry name" value="Acyl-CoA_dh_N"/>
    <property type="match status" value="1"/>
</dbReference>
<dbReference type="AlphaFoldDB" id="A0A556AU95"/>
<comment type="cofactor">
    <cofactor evidence="1">
        <name>FAD</name>
        <dbReference type="ChEBI" id="CHEBI:57692"/>
    </cofactor>
</comment>
<dbReference type="OrthoDB" id="9770681at2"/>
<dbReference type="InterPro" id="IPR046373">
    <property type="entry name" value="Acyl-CoA_Oxase/DH_mid-dom_sf"/>
</dbReference>
<reference evidence="9 10" key="1">
    <citation type="submission" date="2019-07" db="EMBL/GenBank/DDBJ databases">
        <title>Qingshengfaniella alkalisoli gen. nov., sp. nov., isolated from saline soil.</title>
        <authorList>
            <person name="Xu L."/>
            <person name="Huang X.-X."/>
            <person name="Sun J.-Q."/>
        </authorList>
    </citation>
    <scope>NUCLEOTIDE SEQUENCE [LARGE SCALE GENOMIC DNA]</scope>
    <source>
        <strain evidence="9 10">DSM 27279</strain>
    </source>
</reference>
<evidence type="ECO:0000259" key="8">
    <source>
        <dbReference type="Pfam" id="PF02771"/>
    </source>
</evidence>
<sequence>MDLNFTPEEEAFRSEVQQFLKEKLPARLSDKVKSGLRLTREDMVQWHAILNERGWLANHWPKENGGPGWSAVEKFIFETECALAGTPRIVPFGVNMLGPVLIKYGSQEQKQYWLPRILNGDDWWCQGYSEPGAGSDLASLKTTAVRDGDHYIVNGQKTWTTLGHYANMIFCLVRTNKDVAKQRGISFLLIDMNTPGVEVRPIITLDGEHEVNEVFFTDVKVPVANLVGEEDKGWTYAKYLLTYERTNIAGVGFSMAALERVKRTAAKVKRNGKPLSEDPAFAARLARVEIDLENMKTTNLRVIAAVAGGGVPGAESSMLKIRGTEIRQELTALMRKAMGQYAQPFVEEALHEGYESEPIGPQEAATAAASYFNNRKLSIFGGSNEIQKNIISKMILGL</sequence>
<feature type="domain" description="Acyl-CoA oxidase/dehydrogenase middle" evidence="7">
    <location>
        <begin position="125"/>
        <end position="219"/>
    </location>
</feature>
<evidence type="ECO:0000256" key="4">
    <source>
        <dbReference type="ARBA" id="ARBA00022827"/>
    </source>
</evidence>
<comment type="similarity">
    <text evidence="2">Belongs to the acyl-CoA dehydrogenase family.</text>
</comment>
<dbReference type="InterPro" id="IPR036250">
    <property type="entry name" value="AcylCo_DH-like_C"/>
</dbReference>
<dbReference type="Gene3D" id="1.20.140.10">
    <property type="entry name" value="Butyryl-CoA Dehydrogenase, subunit A, domain 3"/>
    <property type="match status" value="1"/>
</dbReference>
<feature type="domain" description="Acyl-CoA dehydrogenase/oxidase N-terminal" evidence="8">
    <location>
        <begin position="6"/>
        <end position="121"/>
    </location>
</feature>
<evidence type="ECO:0000259" key="6">
    <source>
        <dbReference type="Pfam" id="PF00441"/>
    </source>
</evidence>
<dbReference type="InterPro" id="IPR052161">
    <property type="entry name" value="Mycobact_Acyl-CoA_DH"/>
</dbReference>
<keyword evidence="5" id="KW-0560">Oxidoreductase</keyword>
<dbReference type="RefSeq" id="WP_143947802.1">
    <property type="nucleotide sequence ID" value="NZ_BAABMB010000002.1"/>
</dbReference>
<dbReference type="SUPFAM" id="SSF56645">
    <property type="entry name" value="Acyl-CoA dehydrogenase NM domain-like"/>
    <property type="match status" value="1"/>
</dbReference>
<dbReference type="Pfam" id="PF02770">
    <property type="entry name" value="Acyl-CoA_dh_M"/>
    <property type="match status" value="1"/>
</dbReference>
<proteinExistence type="inferred from homology"/>
<dbReference type="PANTHER" id="PTHR43292:SF3">
    <property type="entry name" value="ACYL-COA DEHYDROGENASE FADE29"/>
    <property type="match status" value="1"/>
</dbReference>
<dbReference type="InterPro" id="IPR009075">
    <property type="entry name" value="AcylCo_DH/oxidase_C"/>
</dbReference>
<evidence type="ECO:0000313" key="10">
    <source>
        <dbReference type="Proteomes" id="UP000318405"/>
    </source>
</evidence>
<dbReference type="Gene3D" id="1.10.540.10">
    <property type="entry name" value="Acyl-CoA dehydrogenase/oxidase, N-terminal domain"/>
    <property type="match status" value="1"/>
</dbReference>
<evidence type="ECO:0000259" key="7">
    <source>
        <dbReference type="Pfam" id="PF02770"/>
    </source>
</evidence>
<accession>A0A556AU95</accession>
<evidence type="ECO:0000256" key="2">
    <source>
        <dbReference type="ARBA" id="ARBA00009347"/>
    </source>
</evidence>
<dbReference type="GO" id="GO:0016627">
    <property type="term" value="F:oxidoreductase activity, acting on the CH-CH group of donors"/>
    <property type="evidence" value="ECO:0007669"/>
    <property type="project" value="InterPro"/>
</dbReference>
<dbReference type="InterPro" id="IPR013786">
    <property type="entry name" value="AcylCoA_DH/ox_N"/>
</dbReference>
<dbReference type="SUPFAM" id="SSF47203">
    <property type="entry name" value="Acyl-CoA dehydrogenase C-terminal domain-like"/>
    <property type="match status" value="1"/>
</dbReference>
<evidence type="ECO:0000313" key="9">
    <source>
        <dbReference type="EMBL" id="TSH96509.1"/>
    </source>
</evidence>
<keyword evidence="4" id="KW-0274">FAD</keyword>
<dbReference type="InterPro" id="IPR009100">
    <property type="entry name" value="AcylCoA_DH/oxidase_NM_dom_sf"/>
</dbReference>
<dbReference type="Pfam" id="PF00441">
    <property type="entry name" value="Acyl-CoA_dh_1"/>
    <property type="match status" value="1"/>
</dbReference>
<dbReference type="PANTHER" id="PTHR43292">
    <property type="entry name" value="ACYL-COA DEHYDROGENASE"/>
    <property type="match status" value="1"/>
</dbReference>
<evidence type="ECO:0000256" key="5">
    <source>
        <dbReference type="ARBA" id="ARBA00023002"/>
    </source>
</evidence>
<organism evidence="9 10">
    <name type="scientific">Verticiella sediminum</name>
    <dbReference type="NCBI Taxonomy" id="1247510"/>
    <lineage>
        <taxon>Bacteria</taxon>
        <taxon>Pseudomonadati</taxon>
        <taxon>Pseudomonadota</taxon>
        <taxon>Betaproteobacteria</taxon>
        <taxon>Burkholderiales</taxon>
        <taxon>Alcaligenaceae</taxon>
        <taxon>Verticiella</taxon>
    </lineage>
</organism>
<protein>
    <submittedName>
        <fullName evidence="9">Pimeloyl-CoA dehydrogenase large subunit</fullName>
    </submittedName>
</protein>
<dbReference type="GO" id="GO:0050660">
    <property type="term" value="F:flavin adenine dinucleotide binding"/>
    <property type="evidence" value="ECO:0007669"/>
    <property type="project" value="InterPro"/>
</dbReference>